<evidence type="ECO:0000313" key="1">
    <source>
        <dbReference type="EMBL" id="EAA0484602.1"/>
    </source>
</evidence>
<accession>A0A3T2V1S5</accession>
<dbReference type="Proteomes" id="UP000839563">
    <property type="component" value="Unassembled WGS sequence"/>
</dbReference>
<sequence>MAKGSIISKIFAVEVSNFLTFYPI</sequence>
<comment type="caution">
    <text evidence="1">The sequence shown here is derived from an EMBL/GenBank/DDBJ whole genome shotgun (WGS) entry which is preliminary data.</text>
</comment>
<proteinExistence type="predicted"/>
<name>A0A3T2V1S5_SHIFL</name>
<organism evidence="1">
    <name type="scientific">Shigella flexneri</name>
    <dbReference type="NCBI Taxonomy" id="623"/>
    <lineage>
        <taxon>Bacteria</taxon>
        <taxon>Pseudomonadati</taxon>
        <taxon>Pseudomonadota</taxon>
        <taxon>Gammaproteobacteria</taxon>
        <taxon>Enterobacterales</taxon>
        <taxon>Enterobacteriaceae</taxon>
        <taxon>Shigella</taxon>
    </lineage>
</organism>
<reference evidence="1" key="1">
    <citation type="submission" date="2018-05" db="EMBL/GenBank/DDBJ databases">
        <authorList>
            <person name="Ashton P.M."/>
            <person name="Dallman T."/>
            <person name="Nair S."/>
            <person name="De Pinna E."/>
            <person name="Peters T."/>
            <person name="Grant K."/>
        </authorList>
    </citation>
    <scope>NUCLEOTIDE SEQUENCE [LARGE SCALE GENOMIC DNA]</scope>
    <source>
        <strain evidence="1">397720</strain>
    </source>
</reference>
<protein>
    <submittedName>
        <fullName evidence="1">Pilus assembly protein</fullName>
    </submittedName>
</protein>
<feature type="non-terminal residue" evidence="1">
    <location>
        <position position="24"/>
    </location>
</feature>
<gene>
    <name evidence="1" type="ORF">DK174_22955</name>
</gene>
<dbReference type="AlphaFoldDB" id="A0A3T2V1S5"/>
<dbReference type="EMBL" id="AAAAHL010000299">
    <property type="protein sequence ID" value="EAA0484602.1"/>
    <property type="molecule type" value="Genomic_DNA"/>
</dbReference>